<sequence>MAELGEFSWPNPKGGLLGDLYSVYGSVELDARHVILQQFNTISTILLWLLAAWAKMCLALLPTLVPVPVLSTVLQKLSTAGDEYTSALSSSFGRQTKSHLGSRSNLAVSATPIGRALTQVLALVNDVPASSNKYVFLQGLADRVIQENRMEGARYNSINQAALKSSFTRTIYLLGLSLESRRQSDSFLGRLAKNLPGGAAVPSVIFSGPFAKLWSFFGQLLSPLGFFSSRSNLNESALQVANLVDADVAEKFAIELLWIAEKLLDCGGMEVAVQQWSSVSYLAELSLRASPKVQKSLVRLSTLLCKGLVGNMSIPQEVCFKLMLLWLPLLCNATHGGDGPIFNSAEKGEAERQLELLVASLPETDQEQILSTWLQEYAMSQSDWPNLQNCYNTWCYTTRKLEHDTSNIMKLEHLKY</sequence>
<dbReference type="GeneID" id="112296034"/>
<evidence type="ECO:0000313" key="1">
    <source>
        <dbReference type="EMBL" id="PNR59707.1"/>
    </source>
</evidence>
<protein>
    <submittedName>
        <fullName evidence="1 2">Uncharacterized protein</fullName>
    </submittedName>
</protein>
<dbReference type="OMA" id="YCSSSDW"/>
<dbReference type="PANTHER" id="PTHR31060:SF4">
    <property type="entry name" value="1,8-CINEOLE SYNTHASE"/>
    <property type="match status" value="1"/>
</dbReference>
<dbReference type="UniPathway" id="UPA00143"/>
<name>A0A2K1L103_PHYPA</name>
<dbReference type="InterPro" id="IPR038920">
    <property type="entry name" value="At3g05675-like"/>
</dbReference>
<accession>A0A2K1L103</accession>
<dbReference type="EMBL" id="ABEU02000002">
    <property type="protein sequence ID" value="PNR59707.1"/>
    <property type="molecule type" value="Genomic_DNA"/>
</dbReference>
<dbReference type="EnsemblPlants" id="Pp3c2_10560V3.1">
    <property type="protein sequence ID" value="Pp3c2_10560V3.1"/>
    <property type="gene ID" value="Pp3c2_10560"/>
</dbReference>
<gene>
    <name evidence="2" type="primary">LOC112296034</name>
    <name evidence="1" type="ORF">PHYPA_002499</name>
</gene>
<dbReference type="Gramene" id="Pp3c2_10560V3.1">
    <property type="protein sequence ID" value="Pp3c2_10560V3.1"/>
    <property type="gene ID" value="Pp3c2_10560"/>
</dbReference>
<reference evidence="1 3" key="1">
    <citation type="journal article" date="2008" name="Science">
        <title>The Physcomitrella genome reveals evolutionary insights into the conquest of land by plants.</title>
        <authorList>
            <person name="Rensing S."/>
            <person name="Lang D."/>
            <person name="Zimmer A."/>
            <person name="Terry A."/>
            <person name="Salamov A."/>
            <person name="Shapiro H."/>
            <person name="Nishiyama T."/>
            <person name="Perroud P.-F."/>
            <person name="Lindquist E."/>
            <person name="Kamisugi Y."/>
            <person name="Tanahashi T."/>
            <person name="Sakakibara K."/>
            <person name="Fujita T."/>
            <person name="Oishi K."/>
            <person name="Shin-I T."/>
            <person name="Kuroki Y."/>
            <person name="Toyoda A."/>
            <person name="Suzuki Y."/>
            <person name="Hashimoto A."/>
            <person name="Yamaguchi K."/>
            <person name="Sugano A."/>
            <person name="Kohara Y."/>
            <person name="Fujiyama A."/>
            <person name="Anterola A."/>
            <person name="Aoki S."/>
            <person name="Ashton N."/>
            <person name="Barbazuk W.B."/>
            <person name="Barker E."/>
            <person name="Bennetzen J."/>
            <person name="Bezanilla M."/>
            <person name="Blankenship R."/>
            <person name="Cho S.H."/>
            <person name="Dutcher S."/>
            <person name="Estelle M."/>
            <person name="Fawcett J.A."/>
            <person name="Gundlach H."/>
            <person name="Hanada K."/>
            <person name="Heyl A."/>
            <person name="Hicks K.A."/>
            <person name="Hugh J."/>
            <person name="Lohr M."/>
            <person name="Mayer K."/>
            <person name="Melkozernov A."/>
            <person name="Murata T."/>
            <person name="Nelson D."/>
            <person name="Pils B."/>
            <person name="Prigge M."/>
            <person name="Reiss B."/>
            <person name="Renner T."/>
            <person name="Rombauts S."/>
            <person name="Rushton P."/>
            <person name="Sanderfoot A."/>
            <person name="Schween G."/>
            <person name="Shiu S.-H."/>
            <person name="Stueber K."/>
            <person name="Theodoulou F.L."/>
            <person name="Tu H."/>
            <person name="Van de Peer Y."/>
            <person name="Verrier P.J."/>
            <person name="Waters E."/>
            <person name="Wood A."/>
            <person name="Yang L."/>
            <person name="Cove D."/>
            <person name="Cuming A."/>
            <person name="Hasebe M."/>
            <person name="Lucas S."/>
            <person name="Mishler D.B."/>
            <person name="Reski R."/>
            <person name="Grigoriev I."/>
            <person name="Quatrano R.S."/>
            <person name="Boore J.L."/>
        </authorList>
    </citation>
    <scope>NUCLEOTIDE SEQUENCE [LARGE SCALE GENOMIC DNA]</scope>
    <source>
        <strain evidence="2 3">cv. Gransden 2004</strain>
    </source>
</reference>
<dbReference type="EnsemblPlants" id="Pp3c2_10560V3.2">
    <property type="protein sequence ID" value="Pp3c2_10560V3.2"/>
    <property type="gene ID" value="Pp3c2_10560"/>
</dbReference>
<dbReference type="PANTHER" id="PTHR31060">
    <property type="entry name" value="OSJNBA0011J08.25 PROTEIN-RELATED"/>
    <property type="match status" value="1"/>
</dbReference>
<reference evidence="1 3" key="2">
    <citation type="journal article" date="2018" name="Plant J.">
        <title>The Physcomitrella patens chromosome-scale assembly reveals moss genome structure and evolution.</title>
        <authorList>
            <person name="Lang D."/>
            <person name="Ullrich K.K."/>
            <person name="Murat F."/>
            <person name="Fuchs J."/>
            <person name="Jenkins J."/>
            <person name="Haas F.B."/>
            <person name="Piednoel M."/>
            <person name="Gundlach H."/>
            <person name="Van Bel M."/>
            <person name="Meyberg R."/>
            <person name="Vives C."/>
            <person name="Morata J."/>
            <person name="Symeonidi A."/>
            <person name="Hiss M."/>
            <person name="Muchero W."/>
            <person name="Kamisugi Y."/>
            <person name="Saleh O."/>
            <person name="Blanc G."/>
            <person name="Decker E.L."/>
            <person name="van Gessel N."/>
            <person name="Grimwood J."/>
            <person name="Hayes R.D."/>
            <person name="Graham S.W."/>
            <person name="Gunter L.E."/>
            <person name="McDaniel S.F."/>
            <person name="Hoernstein S.N.W."/>
            <person name="Larsson A."/>
            <person name="Li F.W."/>
            <person name="Perroud P.F."/>
            <person name="Phillips J."/>
            <person name="Ranjan P."/>
            <person name="Rokshar D.S."/>
            <person name="Rothfels C.J."/>
            <person name="Schneider L."/>
            <person name="Shu S."/>
            <person name="Stevenson D.W."/>
            <person name="Thummler F."/>
            <person name="Tillich M."/>
            <person name="Villarreal Aguilar J.C."/>
            <person name="Widiez T."/>
            <person name="Wong G.K."/>
            <person name="Wymore A."/>
            <person name="Zhang Y."/>
            <person name="Zimmer A.D."/>
            <person name="Quatrano R.S."/>
            <person name="Mayer K.F.X."/>
            <person name="Goodstein D."/>
            <person name="Casacuberta J.M."/>
            <person name="Vandepoele K."/>
            <person name="Reski R."/>
            <person name="Cuming A.C."/>
            <person name="Tuskan G.A."/>
            <person name="Maumus F."/>
            <person name="Salse J."/>
            <person name="Schmutz J."/>
            <person name="Rensing S.A."/>
        </authorList>
    </citation>
    <scope>NUCLEOTIDE SEQUENCE [LARGE SCALE GENOMIC DNA]</scope>
    <source>
        <strain evidence="2 3">cv. Gransden 2004</strain>
    </source>
</reference>
<dbReference type="GO" id="GO:0016567">
    <property type="term" value="P:protein ubiquitination"/>
    <property type="evidence" value="ECO:0007669"/>
    <property type="project" value="UniProtKB-UniPathway"/>
</dbReference>
<reference evidence="2" key="3">
    <citation type="submission" date="2020-12" db="UniProtKB">
        <authorList>
            <consortium name="EnsemblPlants"/>
        </authorList>
    </citation>
    <scope>IDENTIFICATION</scope>
</reference>
<dbReference type="AlphaFoldDB" id="A0A2K1L103"/>
<dbReference type="OrthoDB" id="678132at2759"/>
<organism evidence="1">
    <name type="scientific">Physcomitrium patens</name>
    <name type="common">Spreading-leaved earth moss</name>
    <name type="synonym">Physcomitrella patens</name>
    <dbReference type="NCBI Taxonomy" id="3218"/>
    <lineage>
        <taxon>Eukaryota</taxon>
        <taxon>Viridiplantae</taxon>
        <taxon>Streptophyta</taxon>
        <taxon>Embryophyta</taxon>
        <taxon>Bryophyta</taxon>
        <taxon>Bryophytina</taxon>
        <taxon>Bryopsida</taxon>
        <taxon>Funariidae</taxon>
        <taxon>Funariales</taxon>
        <taxon>Funariaceae</taxon>
        <taxon>Physcomitrium</taxon>
    </lineage>
</organism>
<proteinExistence type="predicted"/>
<dbReference type="Gramene" id="Pp3c2_10560V3.2">
    <property type="protein sequence ID" value="Pp3c2_10560V3.2"/>
    <property type="gene ID" value="Pp3c2_10560"/>
</dbReference>
<dbReference type="PaxDb" id="3218-PP1S84_213V6.1"/>
<dbReference type="Proteomes" id="UP000006727">
    <property type="component" value="Chromosome 2"/>
</dbReference>
<evidence type="ECO:0000313" key="2">
    <source>
        <dbReference type="EnsemblPlants" id="Pp3c2_10560V3.1"/>
    </source>
</evidence>
<keyword evidence="3" id="KW-1185">Reference proteome</keyword>
<dbReference type="KEGG" id="ppp:112296034"/>
<dbReference type="FunCoup" id="A0A2K1L103">
    <property type="interactions" value="12"/>
</dbReference>
<dbReference type="RefSeq" id="XP_024403883.1">
    <property type="nucleotide sequence ID" value="XM_024548115.2"/>
</dbReference>
<evidence type="ECO:0000313" key="3">
    <source>
        <dbReference type="Proteomes" id="UP000006727"/>
    </source>
</evidence>